<reference evidence="1 2" key="1">
    <citation type="journal article" date="2019" name="Sci. Rep.">
        <title>Orb-weaving spider Araneus ventricosus genome elucidates the spidroin gene catalogue.</title>
        <authorList>
            <person name="Kono N."/>
            <person name="Nakamura H."/>
            <person name="Ohtoshi R."/>
            <person name="Moran D.A.P."/>
            <person name="Shinohara A."/>
            <person name="Yoshida Y."/>
            <person name="Fujiwara M."/>
            <person name="Mori M."/>
            <person name="Tomita M."/>
            <person name="Arakawa K."/>
        </authorList>
    </citation>
    <scope>NUCLEOTIDE SEQUENCE [LARGE SCALE GENOMIC DNA]</scope>
</reference>
<dbReference type="EMBL" id="BGPR01000041">
    <property type="protein sequence ID" value="GBL85117.1"/>
    <property type="molecule type" value="Genomic_DNA"/>
</dbReference>
<accession>A0A4Y2AZU9</accession>
<protein>
    <submittedName>
        <fullName evidence="1">Uncharacterized protein</fullName>
    </submittedName>
</protein>
<comment type="caution">
    <text evidence="1">The sequence shown here is derived from an EMBL/GenBank/DDBJ whole genome shotgun (WGS) entry which is preliminary data.</text>
</comment>
<name>A0A4Y2AZU9_ARAVE</name>
<dbReference type="Proteomes" id="UP000499080">
    <property type="component" value="Unassembled WGS sequence"/>
</dbReference>
<proteinExistence type="predicted"/>
<sequence>MAAVLEKCTLEKQRSVVRFLWAKELPAKDIQEETLVCLIKLSTVKLYPNFGMQFEENVQAYWLEEFCSITTMPCLIQLG</sequence>
<organism evidence="1 2">
    <name type="scientific">Araneus ventricosus</name>
    <name type="common">Orbweaver spider</name>
    <name type="synonym">Epeira ventricosa</name>
    <dbReference type="NCBI Taxonomy" id="182803"/>
    <lineage>
        <taxon>Eukaryota</taxon>
        <taxon>Metazoa</taxon>
        <taxon>Ecdysozoa</taxon>
        <taxon>Arthropoda</taxon>
        <taxon>Chelicerata</taxon>
        <taxon>Arachnida</taxon>
        <taxon>Araneae</taxon>
        <taxon>Araneomorphae</taxon>
        <taxon>Entelegynae</taxon>
        <taxon>Araneoidea</taxon>
        <taxon>Araneidae</taxon>
        <taxon>Araneus</taxon>
    </lineage>
</organism>
<gene>
    <name evidence="1" type="ORF">AVEN_221334_1</name>
</gene>
<evidence type="ECO:0000313" key="2">
    <source>
        <dbReference type="Proteomes" id="UP000499080"/>
    </source>
</evidence>
<keyword evidence="2" id="KW-1185">Reference proteome</keyword>
<dbReference type="AlphaFoldDB" id="A0A4Y2AZU9"/>
<evidence type="ECO:0000313" key="1">
    <source>
        <dbReference type="EMBL" id="GBL85117.1"/>
    </source>
</evidence>